<dbReference type="GO" id="GO:0009986">
    <property type="term" value="C:cell surface"/>
    <property type="evidence" value="ECO:0007669"/>
    <property type="project" value="UniProtKB-SubCell"/>
</dbReference>
<dbReference type="AlphaFoldDB" id="A0A061D515"/>
<evidence type="ECO:0000256" key="6">
    <source>
        <dbReference type="ARBA" id="ARBA00023157"/>
    </source>
</evidence>
<evidence type="ECO:0000256" key="5">
    <source>
        <dbReference type="ARBA" id="ARBA00023136"/>
    </source>
</evidence>
<proteinExistence type="predicted"/>
<reference evidence="10" key="1">
    <citation type="submission" date="2014-06" db="EMBL/GenBank/DDBJ databases">
        <authorList>
            <person name="Aslett M."/>
            <person name="De Silva N."/>
        </authorList>
    </citation>
    <scope>NUCLEOTIDE SEQUENCE [LARGE SCALE GENOMIC DNA]</scope>
    <source>
        <strain evidence="10">Bond</strain>
    </source>
</reference>
<dbReference type="PROSITE" id="PS51701">
    <property type="entry name" value="6_CYS"/>
    <property type="match status" value="1"/>
</dbReference>
<protein>
    <recommendedName>
        <fullName evidence="8">6-Cys domain-containing protein</fullName>
    </recommendedName>
</protein>
<keyword evidence="3" id="KW-1003">Cell membrane</keyword>
<keyword evidence="10" id="KW-1185">Reference proteome</keyword>
<comment type="subcellular location">
    <subcellularLocation>
        <location evidence="1">Cell membrane</location>
    </subcellularLocation>
    <subcellularLocation>
        <location evidence="2">Cell surface</location>
    </subcellularLocation>
</comment>
<dbReference type="OrthoDB" id="365660at2759"/>
<evidence type="ECO:0000313" key="10">
    <source>
        <dbReference type="Proteomes" id="UP000033188"/>
    </source>
</evidence>
<evidence type="ECO:0000256" key="1">
    <source>
        <dbReference type="ARBA" id="ARBA00004236"/>
    </source>
</evidence>
<evidence type="ECO:0000256" key="4">
    <source>
        <dbReference type="ARBA" id="ARBA00022729"/>
    </source>
</evidence>
<feature type="domain" description="6-Cys" evidence="8">
    <location>
        <begin position="9"/>
        <end position="116"/>
    </location>
</feature>
<dbReference type="KEGG" id="bbig:BBBOND_0208120"/>
<keyword evidence="5" id="KW-0472">Membrane</keyword>
<keyword evidence="7" id="KW-0325">Glycoprotein</keyword>
<dbReference type="VEuPathDB" id="PiroplasmaDB:BBBOND_0208120"/>
<dbReference type="Pfam" id="PF07422">
    <property type="entry name" value="s48_45"/>
    <property type="match status" value="1"/>
</dbReference>
<evidence type="ECO:0000313" key="9">
    <source>
        <dbReference type="EMBL" id="CDR95658.1"/>
    </source>
</evidence>
<evidence type="ECO:0000256" key="7">
    <source>
        <dbReference type="ARBA" id="ARBA00023180"/>
    </source>
</evidence>
<keyword evidence="6" id="KW-1015">Disulfide bond</keyword>
<accession>A0A061D515</accession>
<dbReference type="EMBL" id="LK391708">
    <property type="protein sequence ID" value="CDR95658.1"/>
    <property type="molecule type" value="Genomic_DNA"/>
</dbReference>
<evidence type="ECO:0000256" key="2">
    <source>
        <dbReference type="ARBA" id="ARBA00004241"/>
    </source>
</evidence>
<dbReference type="Gene3D" id="2.60.40.2860">
    <property type="match status" value="1"/>
</dbReference>
<gene>
    <name evidence="9" type="ORF">BBBOND_0208120</name>
</gene>
<dbReference type="Proteomes" id="UP000033188">
    <property type="component" value="Chromosome 2"/>
</dbReference>
<sequence>MGRDRRCISLQGCGVTYASDELFKPETTKLYDADAQSQFGCKIDLQTAGEAAFYCPAPYVLDPPDCFNQVYVVAEVKNVIDIVLLLIALAFQHFVAVRINGQLVRPDEMLRQTPPL</sequence>
<name>A0A061D515_BABBI</name>
<evidence type="ECO:0000256" key="3">
    <source>
        <dbReference type="ARBA" id="ARBA00022475"/>
    </source>
</evidence>
<dbReference type="InterPro" id="IPR038160">
    <property type="entry name" value="6_CYS_dom_sf"/>
</dbReference>
<evidence type="ECO:0000259" key="8">
    <source>
        <dbReference type="PROSITE" id="PS51701"/>
    </source>
</evidence>
<dbReference type="GO" id="GO:0005886">
    <property type="term" value="C:plasma membrane"/>
    <property type="evidence" value="ECO:0007669"/>
    <property type="project" value="UniProtKB-SubCell"/>
</dbReference>
<dbReference type="InterPro" id="IPR010884">
    <property type="entry name" value="6_CYS_dom"/>
</dbReference>
<keyword evidence="4" id="KW-0732">Signal</keyword>
<organism evidence="9 10">
    <name type="scientific">Babesia bigemina</name>
    <dbReference type="NCBI Taxonomy" id="5866"/>
    <lineage>
        <taxon>Eukaryota</taxon>
        <taxon>Sar</taxon>
        <taxon>Alveolata</taxon>
        <taxon>Apicomplexa</taxon>
        <taxon>Aconoidasida</taxon>
        <taxon>Piroplasmida</taxon>
        <taxon>Babesiidae</taxon>
        <taxon>Babesia</taxon>
    </lineage>
</organism>
<dbReference type="GeneID" id="24564199"/>
<dbReference type="RefSeq" id="XP_012767844.1">
    <property type="nucleotide sequence ID" value="XM_012912390.1"/>
</dbReference>